<evidence type="ECO:0000313" key="2">
    <source>
        <dbReference type="EMBL" id="PJJ85087.1"/>
    </source>
</evidence>
<dbReference type="AlphaFoldDB" id="A0A2H9VW85"/>
<dbReference type="Proteomes" id="UP000242687">
    <property type="component" value="Unassembled WGS sequence"/>
</dbReference>
<dbReference type="EMBL" id="PGFJ01000001">
    <property type="protein sequence ID" value="PJJ85087.1"/>
    <property type="molecule type" value="Genomic_DNA"/>
</dbReference>
<name>A0A2H9VW85_9SPHI</name>
<dbReference type="RefSeq" id="WP_100341238.1">
    <property type="nucleotide sequence ID" value="NZ_PGFJ01000001.1"/>
</dbReference>
<evidence type="ECO:0000256" key="1">
    <source>
        <dbReference type="SAM" id="MobiDB-lite"/>
    </source>
</evidence>
<protein>
    <submittedName>
        <fullName evidence="2">Uncharacterized protein</fullName>
    </submittedName>
</protein>
<keyword evidence="3" id="KW-1185">Reference proteome</keyword>
<accession>A0A2H9VW85</accession>
<feature type="compositionally biased region" description="Basic and acidic residues" evidence="1">
    <location>
        <begin position="22"/>
        <end position="31"/>
    </location>
</feature>
<evidence type="ECO:0000313" key="3">
    <source>
        <dbReference type="Proteomes" id="UP000242687"/>
    </source>
</evidence>
<feature type="compositionally biased region" description="Polar residues" evidence="1">
    <location>
        <begin position="32"/>
        <end position="48"/>
    </location>
</feature>
<feature type="compositionally biased region" description="Polar residues" evidence="1">
    <location>
        <begin position="1"/>
        <end position="16"/>
    </location>
</feature>
<dbReference type="OrthoDB" id="773024at2"/>
<organism evidence="2 3">
    <name type="scientific">Mucilaginibacter auburnensis</name>
    <dbReference type="NCBI Taxonomy" id="1457233"/>
    <lineage>
        <taxon>Bacteria</taxon>
        <taxon>Pseudomonadati</taxon>
        <taxon>Bacteroidota</taxon>
        <taxon>Sphingobacteriia</taxon>
        <taxon>Sphingobacteriales</taxon>
        <taxon>Sphingobacteriaceae</taxon>
        <taxon>Mucilaginibacter</taxon>
    </lineage>
</organism>
<gene>
    <name evidence="2" type="ORF">CLV57_2115</name>
</gene>
<proteinExistence type="predicted"/>
<reference evidence="2 3" key="1">
    <citation type="submission" date="2017-11" db="EMBL/GenBank/DDBJ databases">
        <title>Genomic Encyclopedia of Archaeal and Bacterial Type Strains, Phase II (KMG-II): From Individual Species to Whole Genera.</title>
        <authorList>
            <person name="Goeker M."/>
        </authorList>
    </citation>
    <scope>NUCLEOTIDE SEQUENCE [LARGE SCALE GENOMIC DNA]</scope>
    <source>
        <strain evidence="2 3">DSM 28175</strain>
    </source>
</reference>
<comment type="caution">
    <text evidence="2">The sequence shown here is derived from an EMBL/GenBank/DDBJ whole genome shotgun (WGS) entry which is preliminary data.</text>
</comment>
<sequence>MKAQDFKNNGNKQGNPTADRGFNNHREDQKQRGISNSGGQPSFTTSSKDSAHQPPKKKD</sequence>
<feature type="region of interest" description="Disordered" evidence="1">
    <location>
        <begin position="1"/>
        <end position="59"/>
    </location>
</feature>